<dbReference type="AlphaFoldDB" id="A0A7N4V3W3"/>
<feature type="coiled-coil region" evidence="1">
    <location>
        <begin position="296"/>
        <end position="738"/>
    </location>
</feature>
<dbReference type="InterPro" id="IPR026652">
    <property type="entry name" value="CEP128"/>
</dbReference>
<evidence type="ECO:0000256" key="2">
    <source>
        <dbReference type="SAM" id="MobiDB-lite"/>
    </source>
</evidence>
<feature type="region of interest" description="Disordered" evidence="2">
    <location>
        <begin position="244"/>
        <end position="277"/>
    </location>
</feature>
<dbReference type="GeneTree" id="ENSGT00390000007020"/>
<proteinExistence type="predicted"/>
<evidence type="ECO:0000256" key="3">
    <source>
        <dbReference type="SAM" id="Phobius"/>
    </source>
</evidence>
<gene>
    <name evidence="4" type="primary">CEP128</name>
</gene>
<reference evidence="4" key="3">
    <citation type="submission" date="2025-09" db="UniProtKB">
        <authorList>
            <consortium name="Ensembl"/>
        </authorList>
    </citation>
    <scope>IDENTIFICATION</scope>
</reference>
<keyword evidence="3" id="KW-0472">Membrane</keyword>
<evidence type="ECO:0000256" key="1">
    <source>
        <dbReference type="SAM" id="Coils"/>
    </source>
</evidence>
<feature type="compositionally biased region" description="Polar residues" evidence="2">
    <location>
        <begin position="244"/>
        <end position="253"/>
    </location>
</feature>
<keyword evidence="1" id="KW-0175">Coiled coil</keyword>
<feature type="region of interest" description="Disordered" evidence="2">
    <location>
        <begin position="75"/>
        <end position="114"/>
    </location>
</feature>
<reference evidence="4 5" key="1">
    <citation type="journal article" date="2011" name="Proc. Natl. Acad. Sci. U.S.A.">
        <title>Genetic diversity and population structure of the endangered marsupial Sarcophilus harrisii (Tasmanian devil).</title>
        <authorList>
            <person name="Miller W."/>
            <person name="Hayes V.M."/>
            <person name="Ratan A."/>
            <person name="Petersen D.C."/>
            <person name="Wittekindt N.E."/>
            <person name="Miller J."/>
            <person name="Walenz B."/>
            <person name="Knight J."/>
            <person name="Qi J."/>
            <person name="Zhao F."/>
            <person name="Wang Q."/>
            <person name="Bedoya-Reina O.C."/>
            <person name="Katiyar N."/>
            <person name="Tomsho L.P."/>
            <person name="Kasson L.M."/>
            <person name="Hardie R.A."/>
            <person name="Woodbridge P."/>
            <person name="Tindall E.A."/>
            <person name="Bertelsen M.F."/>
            <person name="Dixon D."/>
            <person name="Pyecroft S."/>
            <person name="Helgen K.M."/>
            <person name="Lesk A.M."/>
            <person name="Pringle T.H."/>
            <person name="Patterson N."/>
            <person name="Zhang Y."/>
            <person name="Kreiss A."/>
            <person name="Woods G.M."/>
            <person name="Jones M.E."/>
            <person name="Schuster S.C."/>
        </authorList>
    </citation>
    <scope>NUCLEOTIDE SEQUENCE [LARGE SCALE GENOMIC DNA]</scope>
</reference>
<feature type="compositionally biased region" description="Basic and acidic residues" evidence="2">
    <location>
        <begin position="84"/>
        <end position="102"/>
    </location>
</feature>
<keyword evidence="3" id="KW-1133">Transmembrane helix</keyword>
<dbReference type="PANTHER" id="PTHR46657">
    <property type="entry name" value="CENTROSOMAL PROTEIN OF 128 KDA"/>
    <property type="match status" value="1"/>
</dbReference>
<dbReference type="GO" id="GO:0005814">
    <property type="term" value="C:centriole"/>
    <property type="evidence" value="ECO:0007669"/>
    <property type="project" value="TreeGrafter"/>
</dbReference>
<dbReference type="GO" id="GO:0000922">
    <property type="term" value="C:spindle pole"/>
    <property type="evidence" value="ECO:0007669"/>
    <property type="project" value="TreeGrafter"/>
</dbReference>
<name>A0A7N4V3W3_SARHA</name>
<accession>A0A7N4V3W3</accession>
<feature type="transmembrane region" description="Helical" evidence="3">
    <location>
        <begin position="895"/>
        <end position="918"/>
    </location>
</feature>
<dbReference type="Proteomes" id="UP000007648">
    <property type="component" value="Unassembled WGS sequence"/>
</dbReference>
<dbReference type="PANTHER" id="PTHR46657:SF1">
    <property type="entry name" value="CENTROSOMAL PROTEIN OF 128 KDA"/>
    <property type="match status" value="1"/>
</dbReference>
<evidence type="ECO:0000313" key="5">
    <source>
        <dbReference type="Proteomes" id="UP000007648"/>
    </source>
</evidence>
<feature type="compositionally biased region" description="Basic and acidic residues" evidence="2">
    <location>
        <begin position="254"/>
        <end position="277"/>
    </location>
</feature>
<keyword evidence="3" id="KW-0812">Transmembrane</keyword>
<keyword evidence="5" id="KW-1185">Reference proteome</keyword>
<feature type="coiled-coil region" evidence="1">
    <location>
        <begin position="182"/>
        <end position="209"/>
    </location>
</feature>
<reference evidence="4" key="2">
    <citation type="submission" date="2025-08" db="UniProtKB">
        <authorList>
            <consortium name="Ensembl"/>
        </authorList>
    </citation>
    <scope>IDENTIFICATION</scope>
</reference>
<protein>
    <submittedName>
        <fullName evidence="4">Centrosomal protein 128</fullName>
    </submittedName>
</protein>
<evidence type="ECO:0000313" key="4">
    <source>
        <dbReference type="Ensembl" id="ENSSHAP00000037410.1"/>
    </source>
</evidence>
<organism evidence="4 5">
    <name type="scientific">Sarcophilus harrisii</name>
    <name type="common">Tasmanian devil</name>
    <name type="synonym">Sarcophilus laniarius</name>
    <dbReference type="NCBI Taxonomy" id="9305"/>
    <lineage>
        <taxon>Eukaryota</taxon>
        <taxon>Metazoa</taxon>
        <taxon>Chordata</taxon>
        <taxon>Craniata</taxon>
        <taxon>Vertebrata</taxon>
        <taxon>Euteleostomi</taxon>
        <taxon>Mammalia</taxon>
        <taxon>Metatheria</taxon>
        <taxon>Dasyuromorphia</taxon>
        <taxon>Dasyuridae</taxon>
        <taxon>Sarcophilus</taxon>
    </lineage>
</organism>
<feature type="coiled-coil region" evidence="1">
    <location>
        <begin position="793"/>
        <end position="852"/>
    </location>
</feature>
<dbReference type="Ensembl" id="ENSSHAT00000032202.1">
    <property type="protein sequence ID" value="ENSSHAP00000037410.1"/>
    <property type="gene ID" value="ENSSHAG00000007386.2"/>
</dbReference>
<sequence length="981" mass="117673">NLVVSVFKDLLVDTNRNLRQVDQMLGQYRDYSNEQTEAIENLRETLEQSIGQLRSQRLFRNSEVRSASLSSLYVSDLDGPNVTDSHHDMRSSSPLRDSREPQGSRLHKSRSTSVRFLDEPDDLAQLHSLHQSLRDLSNEQARLGDDLNRELSRRNRSDAQTKKTLEELSVRLDESQRQDTVSERVEKRLKEIERVMQNERQLVERRQEQLGLMNLKLQEVGEKCFILCFIEDLRAQLMTYQAPQISRQQTNQQNEHEDDRRFRRGLERSDPEKQEMEKQISELKAKLNHSVMMSEVQELKRCIERKDKEKAQLEEQTEALASDLEKREKQQVRMLEQLTEIQKRYEECENERIRANSQVRELVQQAEESTKEAERYLSEFQRSEALRQESEKKKEELRTKAQESIRQWKLKYKTLARDMEKQNETVLHLTERNTQMLKEKDDLKGQLNLASCRIENLRQELNDIINKRANQEEELHCKERKLSDMKCRQIDLEQEVRTLRDTVHQLENELQKHNRVHNQITTEKEHLEKEIADIRIIREKDKEKLFEFQETIKDLNSSRAELVNKVAEEERAKKEALKNLSDLKKMEGSNQEETSTVIRQLKLERDVHQRELEDLRTELQNMRTKHDRNIQELKLQFKQEQSEVESHIRSLKAESLEDKNVAKIHRWQLEKIKIECEKLAEELTHQEDENSKLKRKYHLVKQQLEEKEKQLHNDEEYLRRMEETKHQLKDQLLSMETEQESIFDMLGREIDTACEIFSSDCLDKFKAISTTTDIHHDVRYDPHRWLAESKTKLQWLCEELKERENREKKLKQQLLLYRHQLKDMTQLKESEQQSLFDQIERQEQLLEEIHREKKGMLMALMVNRFTFLFIESYDEREPEKAIFVISLPPLRNFKTFLCAFIYLVLLNIYVHLPIFFFLNHIFCDSWQCSISEIILVLKRYQSMLTSLKMVYNFLNAIKSDLFWMCFIVCMKYMYKIKVLKS</sequence>